<dbReference type="AlphaFoldDB" id="A0A183STA5"/>
<reference evidence="1 2" key="2">
    <citation type="submission" date="2018-11" db="EMBL/GenBank/DDBJ databases">
        <authorList>
            <consortium name="Pathogen Informatics"/>
        </authorList>
    </citation>
    <scope>NUCLEOTIDE SEQUENCE [LARGE SCALE GENOMIC DNA]</scope>
    <source>
        <strain evidence="1 2">NST_G2</strain>
    </source>
</reference>
<dbReference type="EMBL" id="UYSU01034148">
    <property type="protein sequence ID" value="VDL93838.1"/>
    <property type="molecule type" value="Genomic_DNA"/>
</dbReference>
<evidence type="ECO:0000313" key="3">
    <source>
        <dbReference type="WBParaSite" id="SSLN_0000773101-mRNA-1"/>
    </source>
</evidence>
<dbReference type="Proteomes" id="UP000275846">
    <property type="component" value="Unassembled WGS sequence"/>
</dbReference>
<gene>
    <name evidence="1" type="ORF">SSLN_LOCUS7453</name>
</gene>
<name>A0A183STA5_SCHSO</name>
<sequence length="198" mass="22527">MASPIPMKNTYQHHCLNICFDGSCPSASSPTNANNHDVPSNINPMNLNTSCVGSVTRFPRYNRTFTSQICLVGPMPIFSWRLENHFLLPQNTVAGRLHCPTVSVNAHTPWAARSHEHPGKRNPPCCRHTLYTHHQSSHERNHRSQQDNPRRLTISRIILLSLSSHMHITYRPGWSLVNPLRRLANQFQEHQHTPATPS</sequence>
<accession>A0A183STA5</accession>
<dbReference type="WBParaSite" id="SSLN_0000773101-mRNA-1">
    <property type="protein sequence ID" value="SSLN_0000773101-mRNA-1"/>
    <property type="gene ID" value="SSLN_0000773101"/>
</dbReference>
<keyword evidence="2" id="KW-1185">Reference proteome</keyword>
<proteinExistence type="predicted"/>
<reference evidence="3" key="1">
    <citation type="submission" date="2016-06" db="UniProtKB">
        <authorList>
            <consortium name="WormBaseParasite"/>
        </authorList>
    </citation>
    <scope>IDENTIFICATION</scope>
</reference>
<protein>
    <submittedName>
        <fullName evidence="1 3">Uncharacterized protein</fullName>
    </submittedName>
</protein>
<evidence type="ECO:0000313" key="1">
    <source>
        <dbReference type="EMBL" id="VDL93838.1"/>
    </source>
</evidence>
<organism evidence="3">
    <name type="scientific">Schistocephalus solidus</name>
    <name type="common">Tapeworm</name>
    <dbReference type="NCBI Taxonomy" id="70667"/>
    <lineage>
        <taxon>Eukaryota</taxon>
        <taxon>Metazoa</taxon>
        <taxon>Spiralia</taxon>
        <taxon>Lophotrochozoa</taxon>
        <taxon>Platyhelminthes</taxon>
        <taxon>Cestoda</taxon>
        <taxon>Eucestoda</taxon>
        <taxon>Diphyllobothriidea</taxon>
        <taxon>Diphyllobothriidae</taxon>
        <taxon>Schistocephalus</taxon>
    </lineage>
</organism>
<evidence type="ECO:0000313" key="2">
    <source>
        <dbReference type="Proteomes" id="UP000275846"/>
    </source>
</evidence>